<dbReference type="EMBL" id="CP002077">
    <property type="protein sequence ID" value="ADK87265.1"/>
    <property type="molecule type" value="Genomic_DNA"/>
</dbReference>
<dbReference type="SUPFAM" id="SSF52374">
    <property type="entry name" value="Nucleotidylyl transferase"/>
    <property type="match status" value="1"/>
</dbReference>
<dbReference type="PANTHER" id="PTHR43326">
    <property type="entry name" value="METHIONYL-TRNA SYNTHETASE"/>
    <property type="match status" value="1"/>
</dbReference>
<evidence type="ECO:0000256" key="8">
    <source>
        <dbReference type="RuleBase" id="RU363039"/>
    </source>
</evidence>
<dbReference type="InterPro" id="IPR009080">
    <property type="entry name" value="tRNAsynth_Ia_anticodon-bd"/>
</dbReference>
<protein>
    <recommendedName>
        <fullName evidence="7">Methionine--tRNA ligase</fullName>
        <ecNumber evidence="7">6.1.1.10</ecNumber>
    </recommendedName>
    <alternativeName>
        <fullName evidence="7">Methionyl-tRNA synthetase</fullName>
        <shortName evidence="7">MetRS</shortName>
    </alternativeName>
</protein>
<name>A0A0H3DLJ6_MYCPB</name>
<evidence type="ECO:0000256" key="1">
    <source>
        <dbReference type="ARBA" id="ARBA00003314"/>
    </source>
</evidence>
<dbReference type="AlphaFoldDB" id="A0A0H3DLJ6"/>
<organism evidence="10 11">
    <name type="scientific">Mycoplasmoides pneumoniae (strain ATCC 15531 / DSM 23978 / CIP 103766 / NBRC 14401 / NCTC 10119 / FH)</name>
    <name type="common">Mycoplasma pneumoniae</name>
    <dbReference type="NCBI Taxonomy" id="722438"/>
    <lineage>
        <taxon>Bacteria</taxon>
        <taxon>Bacillati</taxon>
        <taxon>Mycoplasmatota</taxon>
        <taxon>Mycoplasmoidales</taxon>
        <taxon>Mycoplasmoidaceae</taxon>
        <taxon>Mycoplasmoides</taxon>
    </lineage>
</organism>
<evidence type="ECO:0000256" key="5">
    <source>
        <dbReference type="ARBA" id="ARBA00022917"/>
    </source>
</evidence>
<evidence type="ECO:0000313" key="11">
    <source>
        <dbReference type="Proteomes" id="UP000007756"/>
    </source>
</evidence>
<evidence type="ECO:0000256" key="7">
    <source>
        <dbReference type="HAMAP-Rule" id="MF_01228"/>
    </source>
</evidence>
<comment type="similarity">
    <text evidence="8">Belongs to the class-I aminoacyl-tRNA synthetase family.</text>
</comment>
<dbReference type="STRING" id="722438.F539_00130"/>
<dbReference type="eggNOG" id="COG0143">
    <property type="taxonomic scope" value="Bacteria"/>
</dbReference>
<keyword evidence="4 7" id="KW-0067">ATP-binding</keyword>
<dbReference type="PATRIC" id="fig|722438.3.peg.24"/>
<dbReference type="HAMAP" id="MF_01228">
    <property type="entry name" value="Met_tRNA_synth_type2"/>
    <property type="match status" value="1"/>
</dbReference>
<feature type="short sequence motif" description="'KMSKS' region" evidence="7">
    <location>
        <begin position="301"/>
        <end position="305"/>
    </location>
</feature>
<feature type="binding site" evidence="7">
    <location>
        <position position="129"/>
    </location>
    <ligand>
        <name>Zn(2+)</name>
        <dbReference type="ChEBI" id="CHEBI:29105"/>
    </ligand>
</feature>
<dbReference type="EC" id="6.1.1.10" evidence="7"/>
<dbReference type="HOGENOM" id="CLU_009710_9_2_14"/>
<dbReference type="InterPro" id="IPR015413">
    <property type="entry name" value="Methionyl/Leucyl_tRNA_Synth"/>
</dbReference>
<gene>
    <name evidence="7 10" type="primary">metG</name>
    <name evidence="10" type="ordered locus">MPNE_0026</name>
</gene>
<dbReference type="RefSeq" id="WP_014325290.1">
    <property type="nucleotide sequence ID" value="NZ_CP010546.1"/>
</dbReference>
<dbReference type="Gene3D" id="1.10.730.10">
    <property type="entry name" value="Isoleucyl-tRNA Synthetase, Domain 1"/>
    <property type="match status" value="1"/>
</dbReference>
<comment type="catalytic activity">
    <reaction evidence="7">
        <text>tRNA(Met) + L-methionine + ATP = L-methionyl-tRNA(Met) + AMP + diphosphate</text>
        <dbReference type="Rhea" id="RHEA:13481"/>
        <dbReference type="Rhea" id="RHEA-COMP:9667"/>
        <dbReference type="Rhea" id="RHEA-COMP:9698"/>
        <dbReference type="ChEBI" id="CHEBI:30616"/>
        <dbReference type="ChEBI" id="CHEBI:33019"/>
        <dbReference type="ChEBI" id="CHEBI:57844"/>
        <dbReference type="ChEBI" id="CHEBI:78442"/>
        <dbReference type="ChEBI" id="CHEBI:78530"/>
        <dbReference type="ChEBI" id="CHEBI:456215"/>
        <dbReference type="EC" id="6.1.1.10"/>
    </reaction>
</comment>
<dbReference type="CDD" id="cd00814">
    <property type="entry name" value="MetRS_core"/>
    <property type="match status" value="1"/>
</dbReference>
<comment type="subcellular location">
    <subcellularLocation>
        <location evidence="7">Cytoplasm</location>
    </subcellularLocation>
</comment>
<dbReference type="PaxDb" id="722438-MPNE_0026"/>
<dbReference type="KEGG" id="mpj:MPNE_0026"/>
<feature type="domain" description="Methionyl/Leucyl tRNA synthetase" evidence="9">
    <location>
        <begin position="5"/>
        <end position="133"/>
    </location>
</feature>
<comment type="subunit">
    <text evidence="7">Monomer.</text>
</comment>
<comment type="caution">
    <text evidence="7">Lacks conserved residue(s) required for the propagation of feature annotation.</text>
</comment>
<feature type="short sequence motif" description="'HIGH' region" evidence="7">
    <location>
        <begin position="11"/>
        <end position="21"/>
    </location>
</feature>
<keyword evidence="7" id="KW-0963">Cytoplasm</keyword>
<evidence type="ECO:0000256" key="6">
    <source>
        <dbReference type="ARBA" id="ARBA00023146"/>
    </source>
</evidence>
<evidence type="ECO:0000256" key="2">
    <source>
        <dbReference type="ARBA" id="ARBA00022598"/>
    </source>
</evidence>
<sequence length="512" mass="59271">MKRCYITTPIYYASGKPHIGHAFTTILADVIKRYKQQNGYEAYFLTGTDEHGNKIESKAKSLGLDPQTFVDQNVAYFQQMWKQLDINFDHFIRTTDLSHKAQVQQAFQLLYDKGLIYQSNWEGAYCVECEQNYFTYDKQTMLCEIGHQLTLVQEPSLFIAFKDSKDWIGEMIATNKLNITPESRAAELKNNFLDGGLNDLALTRQNVTWGIPVPFDNKQTIYVWFDALFNYITNLGFAHNDPKFNKWWNNNDEEHEVIHLISREITRFHCIYWPIFLHQLGFKLPTQFLSHGWIVDGNGHKMSKSLGNVISPEELLAQFGVDGTRYCLLKEMRLDKDNRCSMAIFKDIYNADLANSFGNHASRTFGMIKKYLGGQLDFIEVQDPQVKQLMDQADQAMVQFDTAWNNFQFYKGINGLLQLVFQASKLIDQLKPWELVKQTDYTLLKQLLFACVRCTQVCFVLLAPILVHTSTQIFDLFNFSAQARSKTHLADPQQLQKISLAPVIQLLFKRLD</sequence>
<dbReference type="Pfam" id="PF09334">
    <property type="entry name" value="tRNA-synt_1g"/>
    <property type="match status" value="2"/>
</dbReference>
<feature type="domain" description="Methionyl/Leucyl tRNA synthetase" evidence="9">
    <location>
        <begin position="146"/>
        <end position="364"/>
    </location>
</feature>
<dbReference type="InterPro" id="IPR033911">
    <property type="entry name" value="MetRS_core"/>
</dbReference>
<dbReference type="InterPro" id="IPR014729">
    <property type="entry name" value="Rossmann-like_a/b/a_fold"/>
</dbReference>
<keyword evidence="5 7" id="KW-0648">Protein biosynthesis</keyword>
<reference evidence="10 11" key="1">
    <citation type="journal article" date="2010" name="Appl. Environ. Microbiol.">
        <title>Targeted chromosomal knockouts in Mycoplasma pneumoniae.</title>
        <authorList>
            <person name="Krishnakumar R."/>
            <person name="Assad-Garcia N."/>
            <person name="Benders G.A."/>
            <person name="Phan Q."/>
            <person name="Montague M.G."/>
            <person name="Glass J.I."/>
        </authorList>
    </citation>
    <scope>NUCLEOTIDE SEQUENCE [LARGE SCALE GENOMIC DNA]</scope>
    <source>
        <strain evidence="11">ATCC 15531 / DSM 22911 / NBRC 14401 / NCTC 10119 / FH</strain>
    </source>
</reference>
<dbReference type="GO" id="GO:0005524">
    <property type="term" value="F:ATP binding"/>
    <property type="evidence" value="ECO:0007669"/>
    <property type="project" value="UniProtKB-UniRule"/>
</dbReference>
<dbReference type="InterPro" id="IPR014758">
    <property type="entry name" value="Met-tRNA_synth"/>
</dbReference>
<evidence type="ECO:0000313" key="10">
    <source>
        <dbReference type="EMBL" id="ADK87265.1"/>
    </source>
</evidence>
<accession>A0A0H3DLJ6</accession>
<dbReference type="GO" id="GO:0005737">
    <property type="term" value="C:cytoplasm"/>
    <property type="evidence" value="ECO:0007669"/>
    <property type="project" value="UniProtKB-SubCell"/>
</dbReference>
<dbReference type="GeneID" id="66609336"/>
<keyword evidence="2 7" id="KW-0436">Ligase</keyword>
<keyword evidence="3 7" id="KW-0547">Nucleotide-binding</keyword>
<keyword evidence="6 7" id="KW-0030">Aminoacyl-tRNA synthetase</keyword>
<dbReference type="GO" id="GO:0004825">
    <property type="term" value="F:methionine-tRNA ligase activity"/>
    <property type="evidence" value="ECO:0007669"/>
    <property type="project" value="UniProtKB-UniRule"/>
</dbReference>
<dbReference type="PANTHER" id="PTHR43326:SF1">
    <property type="entry name" value="METHIONINE--TRNA LIGASE, MITOCHONDRIAL"/>
    <property type="match status" value="1"/>
</dbReference>
<dbReference type="Gene3D" id="3.40.50.620">
    <property type="entry name" value="HUPs"/>
    <property type="match status" value="1"/>
</dbReference>
<dbReference type="Proteomes" id="UP000007756">
    <property type="component" value="Chromosome"/>
</dbReference>
<evidence type="ECO:0000256" key="4">
    <source>
        <dbReference type="ARBA" id="ARBA00022840"/>
    </source>
</evidence>
<dbReference type="GO" id="GO:0006431">
    <property type="term" value="P:methionyl-tRNA aminoacylation"/>
    <property type="evidence" value="ECO:0007669"/>
    <property type="project" value="UniProtKB-UniRule"/>
</dbReference>
<feature type="binding site" evidence="7">
    <location>
        <position position="143"/>
    </location>
    <ligand>
        <name>Zn(2+)</name>
        <dbReference type="ChEBI" id="CHEBI:29105"/>
    </ligand>
</feature>
<dbReference type="NCBIfam" id="TIGR00398">
    <property type="entry name" value="metG"/>
    <property type="match status" value="1"/>
</dbReference>
<dbReference type="Gene3D" id="2.170.220.10">
    <property type="match status" value="1"/>
</dbReference>
<dbReference type="InterPro" id="IPR023457">
    <property type="entry name" value="Met-tRNA_synth_2"/>
</dbReference>
<proteinExistence type="inferred from homology"/>
<evidence type="ECO:0000256" key="3">
    <source>
        <dbReference type="ARBA" id="ARBA00022741"/>
    </source>
</evidence>
<feature type="binding site" evidence="7">
    <location>
        <position position="126"/>
    </location>
    <ligand>
        <name>Zn(2+)</name>
        <dbReference type="ChEBI" id="CHEBI:29105"/>
    </ligand>
</feature>
<dbReference type="SUPFAM" id="SSF47323">
    <property type="entry name" value="Anticodon-binding domain of a subclass of class I aminoacyl-tRNA synthetases"/>
    <property type="match status" value="1"/>
</dbReference>
<comment type="function">
    <text evidence="1 7">Is required not only for elongation of protein synthesis but also for the initiation of all mRNA translation through initiator tRNA(fMet) aminoacylation.</text>
</comment>
<dbReference type="PRINTS" id="PR01041">
    <property type="entry name" value="TRNASYNTHMET"/>
</dbReference>
<evidence type="ECO:0000259" key="9">
    <source>
        <dbReference type="Pfam" id="PF09334"/>
    </source>
</evidence>